<protein>
    <submittedName>
        <fullName evidence="2">Uncharacterized protein</fullName>
    </submittedName>
</protein>
<proteinExistence type="predicted"/>
<name>A0A1R2C3C5_9CILI</name>
<accession>A0A1R2C3C5</accession>
<comment type="caution">
    <text evidence="2">The sequence shown here is derived from an EMBL/GenBank/DDBJ whole genome shotgun (WGS) entry which is preliminary data.</text>
</comment>
<dbReference type="EMBL" id="MPUH01000300">
    <property type="protein sequence ID" value="OMJ83534.1"/>
    <property type="molecule type" value="Genomic_DNA"/>
</dbReference>
<reference evidence="2 3" key="1">
    <citation type="submission" date="2016-11" db="EMBL/GenBank/DDBJ databases">
        <title>The macronuclear genome of Stentor coeruleus: a giant cell with tiny introns.</title>
        <authorList>
            <person name="Slabodnick M."/>
            <person name="Ruby J.G."/>
            <person name="Reiff S.B."/>
            <person name="Swart E.C."/>
            <person name="Gosai S."/>
            <person name="Prabakaran S."/>
            <person name="Witkowska E."/>
            <person name="Larue G.E."/>
            <person name="Fisher S."/>
            <person name="Freeman R.M."/>
            <person name="Gunawardena J."/>
            <person name="Chu W."/>
            <person name="Stover N.A."/>
            <person name="Gregory B.D."/>
            <person name="Nowacki M."/>
            <person name="Derisi J."/>
            <person name="Roy S.W."/>
            <person name="Marshall W.F."/>
            <person name="Sood P."/>
        </authorList>
    </citation>
    <scope>NUCLEOTIDE SEQUENCE [LARGE SCALE GENOMIC DNA]</scope>
    <source>
        <strain evidence="2">WM001</strain>
    </source>
</reference>
<evidence type="ECO:0000313" key="3">
    <source>
        <dbReference type="Proteomes" id="UP000187209"/>
    </source>
</evidence>
<keyword evidence="3" id="KW-1185">Reference proteome</keyword>
<dbReference type="AlphaFoldDB" id="A0A1R2C3C5"/>
<evidence type="ECO:0000256" key="1">
    <source>
        <dbReference type="SAM" id="MobiDB-lite"/>
    </source>
</evidence>
<evidence type="ECO:0000313" key="2">
    <source>
        <dbReference type="EMBL" id="OMJ83534.1"/>
    </source>
</evidence>
<organism evidence="2 3">
    <name type="scientific">Stentor coeruleus</name>
    <dbReference type="NCBI Taxonomy" id="5963"/>
    <lineage>
        <taxon>Eukaryota</taxon>
        <taxon>Sar</taxon>
        <taxon>Alveolata</taxon>
        <taxon>Ciliophora</taxon>
        <taxon>Postciliodesmatophora</taxon>
        <taxon>Heterotrichea</taxon>
        <taxon>Heterotrichida</taxon>
        <taxon>Stentoridae</taxon>
        <taxon>Stentor</taxon>
    </lineage>
</organism>
<sequence length="93" mass="10388">MYYISCCLGKIRKSNKEAGSKSSSSSLTLFTNSNEKSKGKTEQNLTTDAEGYEKSIIEIGGLERKERKSEFLPLYIEEDGILKDTGKKIEVIT</sequence>
<feature type="region of interest" description="Disordered" evidence="1">
    <location>
        <begin position="14"/>
        <end position="47"/>
    </location>
</feature>
<gene>
    <name evidence="2" type="ORF">SteCoe_15497</name>
</gene>
<dbReference type="Proteomes" id="UP000187209">
    <property type="component" value="Unassembled WGS sequence"/>
</dbReference>